<dbReference type="Pfam" id="PF09998">
    <property type="entry name" value="DUF2239"/>
    <property type="match status" value="1"/>
</dbReference>
<sequence length="209" mass="22622">MQSGSYTAFEGYRRLATGPLATVAVTVRRATDAGSAATVLIFDDTTGRSIDIDMRGSDDEIRARFEPPREDASAPAEAQARADEPRGRGRPKLGVVAREVTLLPRHWDWLGAQPGGASVALRKLVDEARRARAAEDRSRAAKDRAYHFMSAIGGDLPGFEEAARALYANDHARLDELLAAWPDDVRDHALALVLGKIPPSAADDHLLES</sequence>
<evidence type="ECO:0008006" key="4">
    <source>
        <dbReference type="Google" id="ProtNLM"/>
    </source>
</evidence>
<feature type="region of interest" description="Disordered" evidence="1">
    <location>
        <begin position="65"/>
        <end position="90"/>
    </location>
</feature>
<dbReference type="Proteomes" id="UP000065521">
    <property type="component" value="Unassembled WGS sequence"/>
</dbReference>
<dbReference type="EMBL" id="LOTN01000072">
    <property type="protein sequence ID" value="KUZ81383.1"/>
    <property type="molecule type" value="Genomic_DNA"/>
</dbReference>
<gene>
    <name evidence="2" type="ORF">WI38_32565</name>
</gene>
<evidence type="ECO:0000313" key="2">
    <source>
        <dbReference type="EMBL" id="KUZ81383.1"/>
    </source>
</evidence>
<organism evidence="2 3">
    <name type="scientific">Burkholderia ubonensis</name>
    <dbReference type="NCBI Taxonomy" id="101571"/>
    <lineage>
        <taxon>Bacteria</taxon>
        <taxon>Pseudomonadati</taxon>
        <taxon>Pseudomonadota</taxon>
        <taxon>Betaproteobacteria</taxon>
        <taxon>Burkholderiales</taxon>
        <taxon>Burkholderiaceae</taxon>
        <taxon>Burkholderia</taxon>
        <taxon>Burkholderia cepacia complex</taxon>
    </lineage>
</organism>
<accession>A0A102LV72</accession>
<dbReference type="InterPro" id="IPR018715">
    <property type="entry name" value="DUF2239"/>
</dbReference>
<proteinExistence type="predicted"/>
<dbReference type="AlphaFoldDB" id="A0A102LV72"/>
<dbReference type="RefSeq" id="WP_059638060.1">
    <property type="nucleotide sequence ID" value="NZ_LOTK01000070.1"/>
</dbReference>
<comment type="caution">
    <text evidence="2">The sequence shown here is derived from an EMBL/GenBank/DDBJ whole genome shotgun (WGS) entry which is preliminary data.</text>
</comment>
<reference evidence="2 3" key="1">
    <citation type="submission" date="2015-11" db="EMBL/GenBank/DDBJ databases">
        <title>Expanding the genomic diversity of Burkholderia species for the development of highly accurate diagnostics.</title>
        <authorList>
            <person name="Sahl J."/>
            <person name="Keim P."/>
            <person name="Wagner D."/>
        </authorList>
    </citation>
    <scope>NUCLEOTIDE SEQUENCE [LARGE SCALE GENOMIC DNA]</scope>
    <source>
        <strain evidence="2 3">RF32-BP4</strain>
    </source>
</reference>
<name>A0A102LV72_9BURK</name>
<evidence type="ECO:0000313" key="3">
    <source>
        <dbReference type="Proteomes" id="UP000065521"/>
    </source>
</evidence>
<protein>
    <recommendedName>
        <fullName evidence="4">DUF2239 family protein</fullName>
    </recommendedName>
</protein>
<evidence type="ECO:0000256" key="1">
    <source>
        <dbReference type="SAM" id="MobiDB-lite"/>
    </source>
</evidence>